<proteinExistence type="predicted"/>
<keyword evidence="1" id="KW-1133">Transmembrane helix</keyword>
<evidence type="ECO:0000256" key="1">
    <source>
        <dbReference type="SAM" id="Phobius"/>
    </source>
</evidence>
<gene>
    <name evidence="3" type="ORF">C7373_101641</name>
    <name evidence="2" type="ORF">IB211_03374</name>
</gene>
<evidence type="ECO:0000313" key="2">
    <source>
        <dbReference type="EMBL" id="ALP95762.1"/>
    </source>
</evidence>
<feature type="transmembrane region" description="Helical" evidence="1">
    <location>
        <begin position="51"/>
        <end position="73"/>
    </location>
</feature>
<sequence>MPDEKQNQDPGQQSEPPVYASPVKRAWAWVGISYMLITLATFTYYLATARILTGIGPLLFCPALAGLGATAVLRYRTGEGRGGPVACAVLTALCAVLLLLNLGIGIPALLRNFGG</sequence>
<dbReference type="Proteomes" id="UP000245778">
    <property type="component" value="Unassembled WGS sequence"/>
</dbReference>
<feature type="transmembrane region" description="Helical" evidence="1">
    <location>
        <begin position="85"/>
        <end position="110"/>
    </location>
</feature>
<reference evidence="4" key="2">
    <citation type="submission" date="2015-04" db="EMBL/GenBank/DDBJ databases">
        <title>A butyrogenic pathway from the amino acid lysine in a human gut commensal.</title>
        <authorList>
            <person name="de Vos W.M."/>
            <person name="Bui N.T.P."/>
            <person name="Plugge C.M."/>
            <person name="Ritari J."/>
        </authorList>
    </citation>
    <scope>NUCLEOTIDE SEQUENCE [LARGE SCALE GENOMIC DNA]</scope>
    <source>
        <strain evidence="4">AF211</strain>
    </source>
</reference>
<dbReference type="OrthoDB" id="1855334at2"/>
<dbReference type="eggNOG" id="ENOG50336XP">
    <property type="taxonomic scope" value="Bacteria"/>
</dbReference>
<reference evidence="3 5" key="3">
    <citation type="submission" date="2018-04" db="EMBL/GenBank/DDBJ databases">
        <title>Genomic Encyclopedia of Type Strains, Phase IV (KMG-IV): sequencing the most valuable type-strain genomes for metagenomic binning, comparative biology and taxonomic classification.</title>
        <authorList>
            <person name="Goeker M."/>
        </authorList>
    </citation>
    <scope>NUCLEOTIDE SEQUENCE [LARGE SCALE GENOMIC DNA]</scope>
    <source>
        <strain evidence="3 5">DSM 26588</strain>
    </source>
</reference>
<keyword evidence="1" id="KW-0472">Membrane</keyword>
<evidence type="ECO:0000313" key="5">
    <source>
        <dbReference type="Proteomes" id="UP000245778"/>
    </source>
</evidence>
<feature type="transmembrane region" description="Helical" evidence="1">
    <location>
        <begin position="26"/>
        <end position="45"/>
    </location>
</feature>
<dbReference type="RefSeq" id="WP_058118679.1">
    <property type="nucleotide sequence ID" value="NZ_CP011307.1"/>
</dbReference>
<evidence type="ECO:0000313" key="4">
    <source>
        <dbReference type="Proteomes" id="UP000064844"/>
    </source>
</evidence>
<accession>A0A0S2W954</accession>
<dbReference type="Proteomes" id="UP000064844">
    <property type="component" value="Chromosome"/>
</dbReference>
<dbReference type="AlphaFoldDB" id="A0A0S2W954"/>
<dbReference type="STRING" id="1297617.IB211_03374"/>
<keyword evidence="4" id="KW-1185">Reference proteome</keyword>
<evidence type="ECO:0000313" key="3">
    <source>
        <dbReference type="EMBL" id="PVY60124.1"/>
    </source>
</evidence>
<dbReference type="EMBL" id="CP011307">
    <property type="protein sequence ID" value="ALP95762.1"/>
    <property type="molecule type" value="Genomic_DNA"/>
</dbReference>
<name>A0A0S2W954_9FIRM</name>
<dbReference type="GeneID" id="93230725"/>
<keyword evidence="1" id="KW-0812">Transmembrane</keyword>
<organism evidence="2 4">
    <name type="scientific">Intestinimonas butyriciproducens</name>
    <dbReference type="NCBI Taxonomy" id="1297617"/>
    <lineage>
        <taxon>Bacteria</taxon>
        <taxon>Bacillati</taxon>
        <taxon>Bacillota</taxon>
        <taxon>Clostridia</taxon>
        <taxon>Eubacteriales</taxon>
        <taxon>Intestinimonas</taxon>
    </lineage>
</organism>
<protein>
    <submittedName>
        <fullName evidence="2">Uncharacterized protein</fullName>
    </submittedName>
</protein>
<dbReference type="EMBL" id="QEKK01000001">
    <property type="protein sequence ID" value="PVY60124.1"/>
    <property type="molecule type" value="Genomic_DNA"/>
</dbReference>
<dbReference type="KEGG" id="ibu:IB211_03374"/>
<reference evidence="2 4" key="1">
    <citation type="journal article" date="2015" name="Nat. Commun.">
        <title>Production of butyrate from lysine and the Amadori product fructoselysine by a human gut commensal.</title>
        <authorList>
            <person name="Bui T.P."/>
            <person name="Ritari J."/>
            <person name="Boeren S."/>
            <person name="de Waard P."/>
            <person name="Plugge C.M."/>
            <person name="de Vos W.M."/>
        </authorList>
    </citation>
    <scope>NUCLEOTIDE SEQUENCE [LARGE SCALE GENOMIC DNA]</scope>
    <source>
        <strain evidence="2 4">AF211</strain>
    </source>
</reference>